<dbReference type="Proteomes" id="UP000827872">
    <property type="component" value="Linkage Group LG02"/>
</dbReference>
<name>A0ACB8G1X4_9SAUR</name>
<gene>
    <name evidence="1" type="ORF">K3G42_021146</name>
</gene>
<comment type="caution">
    <text evidence="1">The sequence shown here is derived from an EMBL/GenBank/DDBJ whole genome shotgun (WGS) entry which is preliminary data.</text>
</comment>
<sequence>MSSERIGSEKKSPPDQLGSIPSAMEHLGSGKAKRLATLLSGLVECMCFAGVIFGWASLVYVLKDLHYFRDLCVPIANQTANSTLDEDCRAQDEQFSLVFTIGSFMNNFMTFPTGYIFDRFGTTVARLLAILSRLPDSGNYKCLLSEDPDHFRGLLMCPRLLITFS</sequence>
<proteinExistence type="predicted"/>
<evidence type="ECO:0000313" key="1">
    <source>
        <dbReference type="EMBL" id="KAH8013664.1"/>
    </source>
</evidence>
<dbReference type="EMBL" id="CM037615">
    <property type="protein sequence ID" value="KAH8013664.1"/>
    <property type="molecule type" value="Genomic_DNA"/>
</dbReference>
<accession>A0ACB8G1X4</accession>
<organism evidence="1 2">
    <name type="scientific">Sphaerodactylus townsendi</name>
    <dbReference type="NCBI Taxonomy" id="933632"/>
    <lineage>
        <taxon>Eukaryota</taxon>
        <taxon>Metazoa</taxon>
        <taxon>Chordata</taxon>
        <taxon>Craniata</taxon>
        <taxon>Vertebrata</taxon>
        <taxon>Euteleostomi</taxon>
        <taxon>Lepidosauria</taxon>
        <taxon>Squamata</taxon>
        <taxon>Bifurcata</taxon>
        <taxon>Gekkota</taxon>
        <taxon>Sphaerodactylidae</taxon>
        <taxon>Sphaerodactylus</taxon>
    </lineage>
</organism>
<evidence type="ECO:0000313" key="2">
    <source>
        <dbReference type="Proteomes" id="UP000827872"/>
    </source>
</evidence>
<reference evidence="1" key="1">
    <citation type="submission" date="2021-08" db="EMBL/GenBank/DDBJ databases">
        <title>The first chromosome-level gecko genome reveals the dynamic sex chromosomes of Neotropical dwarf geckos (Sphaerodactylidae: Sphaerodactylus).</title>
        <authorList>
            <person name="Pinto B.J."/>
            <person name="Keating S.E."/>
            <person name="Gamble T."/>
        </authorList>
    </citation>
    <scope>NUCLEOTIDE SEQUENCE</scope>
    <source>
        <strain evidence="1">TG3544</strain>
    </source>
</reference>
<keyword evidence="2" id="KW-1185">Reference proteome</keyword>
<protein>
    <submittedName>
        <fullName evidence="1">Uncharacterized protein</fullName>
    </submittedName>
</protein>